<organism evidence="4 5">
    <name type="scientific">Protomyces lactucae-debilis</name>
    <dbReference type="NCBI Taxonomy" id="2754530"/>
    <lineage>
        <taxon>Eukaryota</taxon>
        <taxon>Fungi</taxon>
        <taxon>Dikarya</taxon>
        <taxon>Ascomycota</taxon>
        <taxon>Taphrinomycotina</taxon>
        <taxon>Taphrinomycetes</taxon>
        <taxon>Taphrinales</taxon>
        <taxon>Protomycetaceae</taxon>
        <taxon>Protomyces</taxon>
    </lineage>
</organism>
<dbReference type="GeneID" id="63786448"/>
<dbReference type="GO" id="GO:0004866">
    <property type="term" value="F:endopeptidase inhibitor activity"/>
    <property type="evidence" value="ECO:0007669"/>
    <property type="project" value="TreeGrafter"/>
</dbReference>
<feature type="chain" id="PRO_5010986056" description="Inhibitor I9 domain-containing protein" evidence="2">
    <location>
        <begin position="23"/>
        <end position="115"/>
    </location>
</feature>
<dbReference type="InterPro" id="IPR052471">
    <property type="entry name" value="PBI_I9"/>
</dbReference>
<protein>
    <recommendedName>
        <fullName evidence="3">Inhibitor I9 domain-containing protein</fullName>
    </recommendedName>
</protein>
<evidence type="ECO:0000256" key="2">
    <source>
        <dbReference type="SAM" id="SignalP"/>
    </source>
</evidence>
<dbReference type="AlphaFoldDB" id="A0A1Y2F472"/>
<feature type="signal peptide" evidence="2">
    <location>
        <begin position="1"/>
        <end position="22"/>
    </location>
</feature>
<dbReference type="EMBL" id="MCFI01000017">
    <property type="protein sequence ID" value="ORY78653.1"/>
    <property type="molecule type" value="Genomic_DNA"/>
</dbReference>
<name>A0A1Y2F472_PROLT</name>
<feature type="domain" description="Inhibitor I9" evidence="3">
    <location>
        <begin position="39"/>
        <end position="105"/>
    </location>
</feature>
<dbReference type="GO" id="GO:0042144">
    <property type="term" value="P:vacuole fusion, non-autophagic"/>
    <property type="evidence" value="ECO:0007669"/>
    <property type="project" value="TreeGrafter"/>
</dbReference>
<sequence length="115" mass="12706">MRFSIVSLLSACWIAYASIALAAPTKNQVARPKSQWPSYVVTFEDKIATTTVDEIRTLLRSVGAEITHEYKLLFNGFSVVAPEETMEEIKQKHAYVSVERDQVISVSPKVGSGTA</sequence>
<dbReference type="Gene3D" id="3.30.70.80">
    <property type="entry name" value="Peptidase S8 propeptide/proteinase inhibitor I9"/>
    <property type="match status" value="1"/>
</dbReference>
<dbReference type="SUPFAM" id="SSF54897">
    <property type="entry name" value="Protease propeptides/inhibitors"/>
    <property type="match status" value="1"/>
</dbReference>
<dbReference type="PANTHER" id="PTHR28288">
    <property type="entry name" value="PROTEASE B INHIBITOR 2"/>
    <property type="match status" value="1"/>
</dbReference>
<evidence type="ECO:0000313" key="5">
    <source>
        <dbReference type="Proteomes" id="UP000193685"/>
    </source>
</evidence>
<keyword evidence="5" id="KW-1185">Reference proteome</keyword>
<dbReference type="InterPro" id="IPR010259">
    <property type="entry name" value="S8pro/Inhibitor_I9"/>
</dbReference>
<dbReference type="RefSeq" id="XP_040723534.1">
    <property type="nucleotide sequence ID" value="XM_040869849.1"/>
</dbReference>
<reference evidence="4 5" key="1">
    <citation type="submission" date="2016-07" db="EMBL/GenBank/DDBJ databases">
        <title>Pervasive Adenine N6-methylation of Active Genes in Fungi.</title>
        <authorList>
            <consortium name="DOE Joint Genome Institute"/>
            <person name="Mondo S.J."/>
            <person name="Dannebaum R.O."/>
            <person name="Kuo R.C."/>
            <person name="Labutti K."/>
            <person name="Haridas S."/>
            <person name="Kuo A."/>
            <person name="Salamov A."/>
            <person name="Ahrendt S.R."/>
            <person name="Lipzen A."/>
            <person name="Sullivan W."/>
            <person name="Andreopoulos W.B."/>
            <person name="Clum A."/>
            <person name="Lindquist E."/>
            <person name="Daum C."/>
            <person name="Ramamoorthy G.K."/>
            <person name="Gryganskyi A."/>
            <person name="Culley D."/>
            <person name="Magnuson J.K."/>
            <person name="James T.Y."/>
            <person name="O'Malley M.A."/>
            <person name="Stajich J.E."/>
            <person name="Spatafora J.W."/>
            <person name="Visel A."/>
            <person name="Grigoriev I.V."/>
        </authorList>
    </citation>
    <scope>NUCLEOTIDE SEQUENCE [LARGE SCALE GENOMIC DNA]</scope>
    <source>
        <strain evidence="4 5">12-1054</strain>
    </source>
</reference>
<evidence type="ECO:0000259" key="3">
    <source>
        <dbReference type="Pfam" id="PF05922"/>
    </source>
</evidence>
<dbReference type="OrthoDB" id="3888684at2759"/>
<dbReference type="PANTHER" id="PTHR28288:SF1">
    <property type="entry name" value="INHIBITOR I9 DOMAIN-CONTAINING PROTEIN"/>
    <property type="match status" value="1"/>
</dbReference>
<dbReference type="Pfam" id="PF05922">
    <property type="entry name" value="Inhibitor_I9"/>
    <property type="match status" value="1"/>
</dbReference>
<accession>A0A1Y2F472</accession>
<comment type="similarity">
    <text evidence="1">Belongs to the protease inhibitor I9 family.</text>
</comment>
<gene>
    <name evidence="4" type="ORF">BCR37DRAFT_382302</name>
</gene>
<keyword evidence="2" id="KW-0732">Signal</keyword>
<evidence type="ECO:0000256" key="1">
    <source>
        <dbReference type="ARBA" id="ARBA00038069"/>
    </source>
</evidence>
<comment type="caution">
    <text evidence="4">The sequence shown here is derived from an EMBL/GenBank/DDBJ whole genome shotgun (WGS) entry which is preliminary data.</text>
</comment>
<dbReference type="Proteomes" id="UP000193685">
    <property type="component" value="Unassembled WGS sequence"/>
</dbReference>
<evidence type="ECO:0000313" key="4">
    <source>
        <dbReference type="EMBL" id="ORY78653.1"/>
    </source>
</evidence>
<dbReference type="InterPro" id="IPR037045">
    <property type="entry name" value="S8pro/Inhibitor_I9_sf"/>
</dbReference>
<proteinExistence type="inferred from homology"/>